<dbReference type="AlphaFoldDB" id="A0A5P1FCF6"/>
<dbReference type="PANTHER" id="PTHR22891">
    <property type="entry name" value="EUKARYOTIC TRANSLATION INITIATION FACTOR 2C"/>
    <property type="match status" value="1"/>
</dbReference>
<organism evidence="2 3">
    <name type="scientific">Asparagus officinalis</name>
    <name type="common">Garden asparagus</name>
    <dbReference type="NCBI Taxonomy" id="4686"/>
    <lineage>
        <taxon>Eukaryota</taxon>
        <taxon>Viridiplantae</taxon>
        <taxon>Streptophyta</taxon>
        <taxon>Embryophyta</taxon>
        <taxon>Tracheophyta</taxon>
        <taxon>Spermatophyta</taxon>
        <taxon>Magnoliopsida</taxon>
        <taxon>Liliopsida</taxon>
        <taxon>Asparagales</taxon>
        <taxon>Asparagaceae</taxon>
        <taxon>Asparagoideae</taxon>
        <taxon>Asparagus</taxon>
    </lineage>
</organism>
<sequence>MVNGGKINSWACVNFSRNLRPDEVYWFCQSLFGVCNNIGMVVHISFFGIGFITVYVGIFAHLLCISILSREPVIKILFEHADNVEIALRNVHAKATAALRGGTLKLLLVVMPETSGSYGKIKRVCETELGLVSQCCLPEHKRHHIRLFPEFHASNPAGNKSRNILPVPPAYYAHLASFWARCYVESNSDGGSATVGGTCVENAEVRPMPKIKSNVKLSVLLLEGYSFLLLFIKTVDSVSRYEEYIYTSMDHLIKRQSIDIANL</sequence>
<dbReference type="Gramene" id="ONK75714">
    <property type="protein sequence ID" value="ONK75714"/>
    <property type="gene ID" value="A4U43_C03F19780"/>
</dbReference>
<evidence type="ECO:0000313" key="3">
    <source>
        <dbReference type="Proteomes" id="UP000243459"/>
    </source>
</evidence>
<dbReference type="Proteomes" id="UP000243459">
    <property type="component" value="Chromosome 3"/>
</dbReference>
<keyword evidence="1" id="KW-0812">Transmembrane</keyword>
<gene>
    <name evidence="2" type="ORF">A4U43_C03F19780</name>
</gene>
<keyword evidence="3" id="KW-1185">Reference proteome</keyword>
<accession>A0A5P1FCF6</accession>
<name>A0A5P1FCF6_ASPOF</name>
<proteinExistence type="predicted"/>
<reference evidence="3" key="1">
    <citation type="journal article" date="2017" name="Nat. Commun.">
        <title>The asparagus genome sheds light on the origin and evolution of a young Y chromosome.</title>
        <authorList>
            <person name="Harkess A."/>
            <person name="Zhou J."/>
            <person name="Xu C."/>
            <person name="Bowers J.E."/>
            <person name="Van der Hulst R."/>
            <person name="Ayyampalayam S."/>
            <person name="Mercati F."/>
            <person name="Riccardi P."/>
            <person name="McKain M.R."/>
            <person name="Kakrana A."/>
            <person name="Tang H."/>
            <person name="Ray J."/>
            <person name="Groenendijk J."/>
            <person name="Arikit S."/>
            <person name="Mathioni S.M."/>
            <person name="Nakano M."/>
            <person name="Shan H."/>
            <person name="Telgmann-Rauber A."/>
            <person name="Kanno A."/>
            <person name="Yue Z."/>
            <person name="Chen H."/>
            <person name="Li W."/>
            <person name="Chen Y."/>
            <person name="Xu X."/>
            <person name="Zhang Y."/>
            <person name="Luo S."/>
            <person name="Chen H."/>
            <person name="Gao J."/>
            <person name="Mao Z."/>
            <person name="Pires J.C."/>
            <person name="Luo M."/>
            <person name="Kudrna D."/>
            <person name="Wing R.A."/>
            <person name="Meyers B.C."/>
            <person name="Yi K."/>
            <person name="Kong H."/>
            <person name="Lavrijsen P."/>
            <person name="Sunseri F."/>
            <person name="Falavigna A."/>
            <person name="Ye Y."/>
            <person name="Leebens-Mack J.H."/>
            <person name="Chen G."/>
        </authorList>
    </citation>
    <scope>NUCLEOTIDE SEQUENCE [LARGE SCALE GENOMIC DNA]</scope>
    <source>
        <strain evidence="3">cv. DH0086</strain>
    </source>
</reference>
<feature type="transmembrane region" description="Helical" evidence="1">
    <location>
        <begin position="46"/>
        <end position="68"/>
    </location>
</feature>
<dbReference type="EMBL" id="CM007383">
    <property type="protein sequence ID" value="ONK75714.1"/>
    <property type="molecule type" value="Genomic_DNA"/>
</dbReference>
<evidence type="ECO:0000256" key="1">
    <source>
        <dbReference type="SAM" id="Phobius"/>
    </source>
</evidence>
<keyword evidence="1" id="KW-1133">Transmembrane helix</keyword>
<evidence type="ECO:0000313" key="2">
    <source>
        <dbReference type="EMBL" id="ONK75714.1"/>
    </source>
</evidence>
<dbReference type="Gene3D" id="3.40.50.2300">
    <property type="match status" value="1"/>
</dbReference>
<protein>
    <submittedName>
        <fullName evidence="2">Uncharacterized protein</fullName>
    </submittedName>
</protein>
<keyword evidence="1" id="KW-0472">Membrane</keyword>